<feature type="domain" description="VOC" evidence="6">
    <location>
        <begin position="11"/>
        <end position="139"/>
    </location>
</feature>
<dbReference type="CDD" id="cd07250">
    <property type="entry name" value="HPPD_C_like"/>
    <property type="match status" value="1"/>
</dbReference>
<dbReference type="PANTHER" id="PTHR11959:SF1">
    <property type="entry name" value="4-HYDROXYPHENYLPYRUVATE DIOXYGENASE"/>
    <property type="match status" value="1"/>
</dbReference>
<evidence type="ECO:0000256" key="3">
    <source>
        <dbReference type="ARBA" id="ARBA00022737"/>
    </source>
</evidence>
<dbReference type="PROSITE" id="PS51819">
    <property type="entry name" value="VOC"/>
    <property type="match status" value="2"/>
</dbReference>
<feature type="binding site" evidence="5">
    <location>
        <position position="334"/>
    </location>
    <ligand>
        <name>Fe cation</name>
        <dbReference type="ChEBI" id="CHEBI:24875"/>
    </ligand>
</feature>
<dbReference type="AlphaFoldDB" id="A0A4Z1DAF2"/>
<dbReference type="InterPro" id="IPR041735">
    <property type="entry name" value="4OHPhenylPyrv_dOase_C"/>
</dbReference>
<accession>A0A4Z1DAF2</accession>
<keyword evidence="4 5" id="KW-0408">Iron</keyword>
<dbReference type="InterPro" id="IPR037523">
    <property type="entry name" value="VOC_core"/>
</dbReference>
<keyword evidence="8" id="KW-1185">Reference proteome</keyword>
<organism evidence="7 8">
    <name type="scientific">Streptomyces griseoluteus</name>
    <dbReference type="NCBI Taxonomy" id="29306"/>
    <lineage>
        <taxon>Bacteria</taxon>
        <taxon>Bacillati</taxon>
        <taxon>Actinomycetota</taxon>
        <taxon>Actinomycetes</taxon>
        <taxon>Kitasatosporales</taxon>
        <taxon>Streptomycetaceae</taxon>
        <taxon>Streptomyces</taxon>
    </lineage>
</organism>
<protein>
    <submittedName>
        <fullName evidence="7">4-hydroxyphenylpyruvate dioxygenase</fullName>
        <ecNumber evidence="7">1.13.11.27</ecNumber>
    </submittedName>
</protein>
<reference evidence="7 8" key="1">
    <citation type="submission" date="2019-04" db="EMBL/GenBank/DDBJ databases">
        <title>Streptomyces sp. nov. Bv016 isolated from bark of Buahinia variegata.</title>
        <authorList>
            <person name="Kanchanasin P."/>
            <person name="Tanasupawat S."/>
            <person name="Yuki M."/>
            <person name="Kudo T."/>
        </authorList>
    </citation>
    <scope>NUCLEOTIDE SEQUENCE [LARGE SCALE GENOMIC DNA]</scope>
    <source>
        <strain evidence="7 8">JCM 4765</strain>
    </source>
</reference>
<evidence type="ECO:0000313" key="7">
    <source>
        <dbReference type="EMBL" id="TGN78770.1"/>
    </source>
</evidence>
<dbReference type="RefSeq" id="WP_135793460.1">
    <property type="nucleotide sequence ID" value="NZ_BNBQ01000002.1"/>
</dbReference>
<proteinExistence type="inferred from homology"/>
<gene>
    <name evidence="7" type="primary">hppD</name>
    <name evidence="7" type="ORF">E5082_24765</name>
</gene>
<dbReference type="EC" id="1.13.11.27" evidence="7"/>
<keyword evidence="3" id="KW-0677">Repeat</keyword>
<dbReference type="PIRSF" id="PIRSF009283">
    <property type="entry name" value="HPP_dOase"/>
    <property type="match status" value="1"/>
</dbReference>
<comment type="caution">
    <text evidence="7">The sequence shown here is derived from an EMBL/GenBank/DDBJ whole genome shotgun (WGS) entry which is preliminary data.</text>
</comment>
<evidence type="ECO:0000259" key="6">
    <source>
        <dbReference type="PROSITE" id="PS51819"/>
    </source>
</evidence>
<evidence type="ECO:0000256" key="2">
    <source>
        <dbReference type="ARBA" id="ARBA00022723"/>
    </source>
</evidence>
<dbReference type="EMBL" id="SRRU01000009">
    <property type="protein sequence ID" value="TGN78770.1"/>
    <property type="molecule type" value="Genomic_DNA"/>
</dbReference>
<dbReference type="GeneID" id="91529924"/>
<evidence type="ECO:0000256" key="5">
    <source>
        <dbReference type="PIRSR" id="PIRSR009283-1"/>
    </source>
</evidence>
<comment type="cofactor">
    <cofactor evidence="5">
        <name>Fe cation</name>
        <dbReference type="ChEBI" id="CHEBI:24875"/>
    </cofactor>
    <text evidence="5">Binds 1 Fe cation per subunit.</text>
</comment>
<feature type="domain" description="VOC" evidence="6">
    <location>
        <begin position="172"/>
        <end position="323"/>
    </location>
</feature>
<keyword evidence="7" id="KW-0560">Oxidoreductase</keyword>
<dbReference type="InterPro" id="IPR041736">
    <property type="entry name" value="4OHPhenylPyrv_dOase_N"/>
</dbReference>
<feature type="binding site" evidence="5">
    <location>
        <position position="255"/>
    </location>
    <ligand>
        <name>Fe cation</name>
        <dbReference type="ChEBI" id="CHEBI:24875"/>
    </ligand>
</feature>
<evidence type="ECO:0000256" key="1">
    <source>
        <dbReference type="ARBA" id="ARBA00005877"/>
    </source>
</evidence>
<sequence>MQYSPTGEGVRLDHVEFFVADAAAHAASLVDEFGFRVCGGTGLDDESPGRSVVVRQGDAVIVLTQGVAEEHPAAVYVTRHGDGVGGITLRVDDVRAVFTHAVANGATVVEEPVDLTDDVVATTAVIGGFGDVVHRLVQSVPGADARGVLLPGFEAARDMAAPSTAERGVIRGIDHFAVCLPADGLLPAAEFYRRALGFREIFEERVLVGSQAMLSKVMQNAARDVTFTFLEPDLSAQPGQIDAFLKDHGGAGVQHIALAARDIVGTVADLTGHGIGFLSTPGAYYDMLGDRLSPKAYTVEQLQQLGILADEDHGGQLFQIFAKSTHPRGTFFWEVIERLGAKTFGSRNIKALYEAVARDQEQDRPDQEGGHA</sequence>
<name>A0A4Z1DAF2_STRGP</name>
<evidence type="ECO:0000313" key="8">
    <source>
        <dbReference type="Proteomes" id="UP000298513"/>
    </source>
</evidence>
<dbReference type="GO" id="GO:0006572">
    <property type="term" value="P:L-tyrosine catabolic process"/>
    <property type="evidence" value="ECO:0007669"/>
    <property type="project" value="TreeGrafter"/>
</dbReference>
<dbReference type="Pfam" id="PF00903">
    <property type="entry name" value="Glyoxalase"/>
    <property type="match status" value="2"/>
</dbReference>
<dbReference type="PANTHER" id="PTHR11959">
    <property type="entry name" value="4-HYDROXYPHENYLPYRUVATE DIOXYGENASE"/>
    <property type="match status" value="1"/>
</dbReference>
<dbReference type="Gene3D" id="3.10.180.10">
    <property type="entry name" value="2,3-Dihydroxybiphenyl 1,2-Dioxygenase, domain 1"/>
    <property type="match status" value="2"/>
</dbReference>
<dbReference type="SUPFAM" id="SSF54593">
    <property type="entry name" value="Glyoxalase/Bleomycin resistance protein/Dihydroxybiphenyl dioxygenase"/>
    <property type="match status" value="1"/>
</dbReference>
<keyword evidence="7" id="KW-0670">Pyruvate</keyword>
<dbReference type="InterPro" id="IPR005956">
    <property type="entry name" value="4OHPhenylPyrv_dOase"/>
</dbReference>
<feature type="binding site" evidence="5">
    <location>
        <position position="175"/>
    </location>
    <ligand>
        <name>Fe cation</name>
        <dbReference type="ChEBI" id="CHEBI:24875"/>
    </ligand>
</feature>
<dbReference type="InterPro" id="IPR029068">
    <property type="entry name" value="Glyas_Bleomycin-R_OHBP_Dase"/>
</dbReference>
<keyword evidence="7" id="KW-0223">Dioxygenase</keyword>
<dbReference type="GO" id="GO:0046872">
    <property type="term" value="F:metal ion binding"/>
    <property type="evidence" value="ECO:0007669"/>
    <property type="project" value="UniProtKB-KW"/>
</dbReference>
<dbReference type="NCBIfam" id="TIGR01263">
    <property type="entry name" value="4HPPD"/>
    <property type="match status" value="1"/>
</dbReference>
<keyword evidence="2 5" id="KW-0479">Metal-binding</keyword>
<comment type="similarity">
    <text evidence="1">Belongs to the 4HPPD family.</text>
</comment>
<evidence type="ECO:0000256" key="4">
    <source>
        <dbReference type="ARBA" id="ARBA00023004"/>
    </source>
</evidence>
<dbReference type="CDD" id="cd08342">
    <property type="entry name" value="HPPD_N_like"/>
    <property type="match status" value="1"/>
</dbReference>
<dbReference type="GO" id="GO:0003868">
    <property type="term" value="F:4-hydroxyphenylpyruvate dioxygenase activity"/>
    <property type="evidence" value="ECO:0007669"/>
    <property type="project" value="UniProtKB-EC"/>
</dbReference>
<dbReference type="Proteomes" id="UP000298513">
    <property type="component" value="Unassembled WGS sequence"/>
</dbReference>
<dbReference type="InterPro" id="IPR004360">
    <property type="entry name" value="Glyas_Fos-R_dOase_dom"/>
</dbReference>